<dbReference type="EMBL" id="CP030104">
    <property type="protein sequence ID" value="AWX43729.1"/>
    <property type="molecule type" value="Genomic_DNA"/>
</dbReference>
<name>A0A2Z4LPN5_9FLAO</name>
<accession>A0A2Z4LPN5</accession>
<evidence type="ECO:0000313" key="2">
    <source>
        <dbReference type="Proteomes" id="UP000248536"/>
    </source>
</evidence>
<dbReference type="RefSeq" id="WP_112377274.1">
    <property type="nucleotide sequence ID" value="NZ_CP030104.1"/>
</dbReference>
<keyword evidence="1" id="KW-0378">Hydrolase</keyword>
<dbReference type="InterPro" id="IPR038607">
    <property type="entry name" value="PhoD-like_sf"/>
</dbReference>
<gene>
    <name evidence="1" type="ORF">HME9304_00720</name>
</gene>
<evidence type="ECO:0000313" key="1">
    <source>
        <dbReference type="EMBL" id="AWX43729.1"/>
    </source>
</evidence>
<dbReference type="InterPro" id="IPR029052">
    <property type="entry name" value="Metallo-depent_PP-like"/>
</dbReference>
<dbReference type="AlphaFoldDB" id="A0A2Z4LPN5"/>
<dbReference type="SUPFAM" id="SSF56300">
    <property type="entry name" value="Metallo-dependent phosphatases"/>
    <property type="match status" value="1"/>
</dbReference>
<dbReference type="Gene3D" id="3.60.21.70">
    <property type="entry name" value="PhoD-like phosphatase"/>
    <property type="match status" value="1"/>
</dbReference>
<protein>
    <submittedName>
        <fullName evidence="1">Alkaline phosphatase</fullName>
        <ecNumber evidence="1">3.1.3.1</ecNumber>
    </submittedName>
</protein>
<proteinExistence type="predicted"/>
<reference evidence="1 2" key="1">
    <citation type="submission" date="2018-06" db="EMBL/GenBank/DDBJ databases">
        <title>Spongiibacterium sp. HME9304 Genome sequencing and assembly.</title>
        <authorList>
            <person name="Kang H."/>
            <person name="Kim H."/>
            <person name="Joh K."/>
        </authorList>
    </citation>
    <scope>NUCLEOTIDE SEQUENCE [LARGE SCALE GENOMIC DNA]</scope>
    <source>
        <strain evidence="1 2">HME9304</strain>
    </source>
</reference>
<dbReference type="GO" id="GO:0004035">
    <property type="term" value="F:alkaline phosphatase activity"/>
    <property type="evidence" value="ECO:0007669"/>
    <property type="project" value="UniProtKB-EC"/>
</dbReference>
<dbReference type="KEGG" id="spon:HME9304_00720"/>
<sequence length="877" mass="99261">MKRRDYLKTIILGSAIPYLSNSVFSKTFTDRWPYPVGVEFQSEWQNWPDMKWVGPEYWGNRLQDWTIKGGKAVCGVTAPNRNLHLLPIQMPEKLLGFNTSVKVSILNNALQQLKNGCYGIRLGAKGPVDDYRSAAVFGVGTDIGLNHKGNLVIGEETILTSLGILPEEFVLLVKAKPLDDNYLLEIQIIDSDTGKILFSYNKNDFPKSKITGNFALVAHSTDGSRRFEEDIPSVAFEEWSIRSEELTFNDAHFFGPICFAQYTLNRKKLKLTAQLAPVEQIEGHQVRFEIKENNSWQTLQKTDISHEGRAINFTIDDWVKKFDVPYRIVLSLPIANKVKEYIYGGTVAKEPIHDKTLKTAVFSCNFHYGFPDSDIPQNVGKLAPDVILFLGDQFYEGTGGFGAVYKGDYDKSCLDYLRKWYMFGWSYRELFRHRPCAIIPDDHDVYHGNIWGESGKEADTTNGFGASAQDSGGYKMPADWVNMVQFTQTSHLPDAFDPTPVKQGIGVYYAHWNYAGISFAILEDRKFKSAPKHILPREAQVENGWIMADDFDIKKYKNLEADLLGERQEHFLETWVGDWSENAEMKVVLSQTNFATVATLPEGAKTGAVIPSLDVPEKGEYIKGDRPTVDMDSNGWPSSKRDKAVEIIRKGFAFHIAGDQHLASFVQYGVKAHGDSGFAFAGPALNNIWPRRFWPDVDSLGHTYENPAYTGKHIDGFGNKMTVLAVANPHKNHKEPAILHDRAVGYGLVTFNKENRTIKTQCWPRFVDPTAKENKQYPGFPITILQEDNYGREAVAWLPSIKLKGNQKPTITIFDENNGMVYSIRMGNSFFKPKVFKKGYYTILIKNDVSGFEKKMERVKAKAGQRRTIELDLEKKN</sequence>
<dbReference type="EC" id="3.1.3.1" evidence="1"/>
<organism evidence="1 2">
    <name type="scientific">Flagellimonas maritima</name>
    <dbReference type="NCBI Taxonomy" id="1383885"/>
    <lineage>
        <taxon>Bacteria</taxon>
        <taxon>Pseudomonadati</taxon>
        <taxon>Bacteroidota</taxon>
        <taxon>Flavobacteriia</taxon>
        <taxon>Flavobacteriales</taxon>
        <taxon>Flavobacteriaceae</taxon>
        <taxon>Flagellimonas</taxon>
    </lineage>
</organism>
<keyword evidence="2" id="KW-1185">Reference proteome</keyword>
<dbReference type="OrthoDB" id="9761852at2"/>
<dbReference type="Proteomes" id="UP000248536">
    <property type="component" value="Chromosome"/>
</dbReference>